<dbReference type="RefSeq" id="WP_347921831.1">
    <property type="nucleotide sequence ID" value="NZ_JBDXMX010000009.1"/>
</dbReference>
<evidence type="ECO:0008006" key="3">
    <source>
        <dbReference type="Google" id="ProtNLM"/>
    </source>
</evidence>
<dbReference type="Proteomes" id="UP001484097">
    <property type="component" value="Unassembled WGS sequence"/>
</dbReference>
<proteinExistence type="predicted"/>
<accession>A0ABV0INE3</accession>
<keyword evidence="2" id="KW-1185">Reference proteome</keyword>
<evidence type="ECO:0000313" key="1">
    <source>
        <dbReference type="EMBL" id="MEO9249129.1"/>
    </source>
</evidence>
<name>A0ABV0INE3_9MICC</name>
<organism evidence="1 2">
    <name type="scientific">Citricoccus nitrophenolicus</name>
    <dbReference type="NCBI Taxonomy" id="863575"/>
    <lineage>
        <taxon>Bacteria</taxon>
        <taxon>Bacillati</taxon>
        <taxon>Actinomycetota</taxon>
        <taxon>Actinomycetes</taxon>
        <taxon>Micrococcales</taxon>
        <taxon>Micrococcaceae</taxon>
        <taxon>Citricoccus</taxon>
    </lineage>
</organism>
<sequence>MSVIIPPRQYSRDERQRLVLEYLEQPFGSKAEFLDDRQIAQHRMYRWRKALAYRDGDNGLMSCCRSQWWAPVTPLEHEQITELLPSLT</sequence>
<protein>
    <recommendedName>
        <fullName evidence="3">Transposase</fullName>
    </recommendedName>
</protein>
<gene>
    <name evidence="1" type="ORF">ABDK96_15705</name>
</gene>
<reference evidence="1 2" key="1">
    <citation type="submission" date="2024-05" db="EMBL/GenBank/DDBJ databases">
        <authorList>
            <person name="Yi C."/>
        </authorList>
    </citation>
    <scope>NUCLEOTIDE SEQUENCE [LARGE SCALE GENOMIC DNA]</scope>
    <source>
        <strain evidence="1 2">XS13</strain>
    </source>
</reference>
<evidence type="ECO:0000313" key="2">
    <source>
        <dbReference type="Proteomes" id="UP001484097"/>
    </source>
</evidence>
<comment type="caution">
    <text evidence="1">The sequence shown here is derived from an EMBL/GenBank/DDBJ whole genome shotgun (WGS) entry which is preliminary data.</text>
</comment>
<dbReference type="EMBL" id="JBDXMX010000009">
    <property type="protein sequence ID" value="MEO9249129.1"/>
    <property type="molecule type" value="Genomic_DNA"/>
</dbReference>